<dbReference type="InterPro" id="IPR012338">
    <property type="entry name" value="Beta-lactam/transpept-like"/>
</dbReference>
<reference evidence="19 20" key="1">
    <citation type="submission" date="2018-11" db="EMBL/GenBank/DDBJ databases">
        <title>Genomic Encyclopedia of Type Strains, Phase IV (KMG-IV): sequencing the most valuable type-strain genomes for metagenomic binning, comparative biology and taxonomic classification.</title>
        <authorList>
            <person name="Goeker M."/>
        </authorList>
    </citation>
    <scope>NUCLEOTIDE SEQUENCE [LARGE SCALE GENOMIC DNA]</scope>
    <source>
        <strain evidence="19 20">DSM 100316</strain>
    </source>
</reference>
<evidence type="ECO:0000256" key="9">
    <source>
        <dbReference type="ARBA" id="ARBA00022960"/>
    </source>
</evidence>
<dbReference type="UniPathway" id="UPA00219"/>
<dbReference type="GO" id="GO:0009252">
    <property type="term" value="P:peptidoglycan biosynthetic process"/>
    <property type="evidence" value="ECO:0007669"/>
    <property type="project" value="UniProtKB-UniRule"/>
</dbReference>
<evidence type="ECO:0000256" key="3">
    <source>
        <dbReference type="ARBA" id="ARBA00022519"/>
    </source>
</evidence>
<comment type="function">
    <text evidence="16">Catalyzes cross-linking of the peptidoglycan cell wall at the division septum.</text>
</comment>
<sequence>MVWVGLLGLAVLLIMRLMSLQVLESDRGQDFLRQQGDRRAIRTEKIVAHRGMIADRNGEPLAISTPVVSVWANPTILSQHLERNGELAKQLGINAGKLRSKIQRVAKRKFIYLKRRLTPPAADKVRALKIPGVYFQQEYKRYYPAAEVAAHIVGFTNIDDRGQEGLELTYDRYLKGIPGKKRILKDLHGNLIRELDQIEQAKSGKDLYLSIDLRIQYIAYKALKKAIKLHHASSGSVVVLDSRSGEVLAAANQPSFNPNNRRHLDPAALRNRVITDVFEPGSTVKPLTMIAALESGEYTPQTMIDTNPGSIKVDRKVLLDPVNYGNISLTKVIKKSSQVGTTKVALSLEPEVVRNAFYRAGLGQATGTGFPGEGVGVLPNRRRWSDIERATFAFGYGLSVTPLQLAQSYTVFANHGYKKPVSLVRREAPPEFTEQVTSAKIADEILAMMATVTERGGTGTRAAIKGYNVAGKSGTAHKADRGGYSENEYTAIFAGIAPVDDPRLIIVVVVNDPKAGQHYGGQVSAPVFAEVAAATLAAMGAPPDRLQDFEAPAKIAGSKH</sequence>
<keyword evidence="7 16" id="KW-0812">Transmembrane</keyword>
<keyword evidence="4 16" id="KW-0132">Cell division</keyword>
<evidence type="ECO:0000256" key="8">
    <source>
        <dbReference type="ARBA" id="ARBA00022801"/>
    </source>
</evidence>
<dbReference type="Proteomes" id="UP000275394">
    <property type="component" value="Unassembled WGS sequence"/>
</dbReference>
<evidence type="ECO:0000259" key="17">
    <source>
        <dbReference type="Pfam" id="PF00905"/>
    </source>
</evidence>
<feature type="domain" description="Penicillin-binding protein dimerisation" evidence="18">
    <location>
        <begin position="46"/>
        <end position="195"/>
    </location>
</feature>
<evidence type="ECO:0000256" key="15">
    <source>
        <dbReference type="ARBA" id="ARBA00023316"/>
    </source>
</evidence>
<dbReference type="GO" id="GO:0009002">
    <property type="term" value="F:serine-type D-Ala-D-Ala carboxypeptidase activity"/>
    <property type="evidence" value="ECO:0007669"/>
    <property type="project" value="UniProtKB-UniRule"/>
</dbReference>
<evidence type="ECO:0000313" key="19">
    <source>
        <dbReference type="EMBL" id="ROR94787.1"/>
    </source>
</evidence>
<comment type="pathway">
    <text evidence="16">Cell wall biogenesis; peptidoglycan biosynthesis.</text>
</comment>
<keyword evidence="8 16" id="KW-0378">Hydrolase</keyword>
<evidence type="ECO:0000256" key="5">
    <source>
        <dbReference type="ARBA" id="ARBA00022645"/>
    </source>
</evidence>
<dbReference type="InterPro" id="IPR001460">
    <property type="entry name" value="PCN-bd_Tpept"/>
</dbReference>
<name>A0A3N2D4R4_9GAMM</name>
<keyword evidence="3 16" id="KW-0997">Cell inner membrane</keyword>
<dbReference type="GO" id="GO:0071555">
    <property type="term" value="P:cell wall organization"/>
    <property type="evidence" value="ECO:0007669"/>
    <property type="project" value="UniProtKB-KW"/>
</dbReference>
<evidence type="ECO:0000256" key="11">
    <source>
        <dbReference type="ARBA" id="ARBA00022989"/>
    </source>
</evidence>
<dbReference type="GO" id="GO:0000917">
    <property type="term" value="P:division septum assembly"/>
    <property type="evidence" value="ECO:0007669"/>
    <property type="project" value="UniProtKB-KW"/>
</dbReference>
<dbReference type="Pfam" id="PF00905">
    <property type="entry name" value="Transpeptidase"/>
    <property type="match status" value="1"/>
</dbReference>
<keyword evidence="2 16" id="KW-1003">Cell membrane</keyword>
<dbReference type="HAMAP" id="MF_02080">
    <property type="entry name" value="FtsI_transpept"/>
    <property type="match status" value="1"/>
</dbReference>
<protein>
    <recommendedName>
        <fullName evidence="16">Peptidoglycan D,D-transpeptidase FtsI</fullName>
        <ecNumber evidence="16">3.4.16.4</ecNumber>
    </recommendedName>
    <alternativeName>
        <fullName evidence="16">Penicillin-binding protein 3</fullName>
        <shortName evidence="16">PBP-3</shortName>
    </alternativeName>
</protein>
<evidence type="ECO:0000256" key="1">
    <source>
        <dbReference type="ARBA" id="ARBA00004370"/>
    </source>
</evidence>
<accession>A0A3N2D4R4</accession>
<dbReference type="InterPro" id="IPR037532">
    <property type="entry name" value="FtsI_transpept"/>
</dbReference>
<dbReference type="PANTHER" id="PTHR30627:SF1">
    <property type="entry name" value="PEPTIDOGLYCAN D,D-TRANSPEPTIDASE FTSI"/>
    <property type="match status" value="1"/>
</dbReference>
<dbReference type="GO" id="GO:0008360">
    <property type="term" value="P:regulation of cell shape"/>
    <property type="evidence" value="ECO:0007669"/>
    <property type="project" value="UniProtKB-KW"/>
</dbReference>
<dbReference type="GO" id="GO:0006508">
    <property type="term" value="P:proteolysis"/>
    <property type="evidence" value="ECO:0007669"/>
    <property type="project" value="UniProtKB-KW"/>
</dbReference>
<evidence type="ECO:0000256" key="14">
    <source>
        <dbReference type="ARBA" id="ARBA00023306"/>
    </source>
</evidence>
<keyword evidence="12 16" id="KW-0472">Membrane</keyword>
<evidence type="ECO:0000256" key="7">
    <source>
        <dbReference type="ARBA" id="ARBA00022692"/>
    </source>
</evidence>
<dbReference type="InterPro" id="IPR036138">
    <property type="entry name" value="PBP_dimer_sf"/>
</dbReference>
<feature type="active site" description="Acyl-ester intermediate" evidence="16">
    <location>
        <position position="282"/>
    </location>
</feature>
<evidence type="ECO:0000256" key="10">
    <source>
        <dbReference type="ARBA" id="ARBA00022984"/>
    </source>
</evidence>
<keyword evidence="14 16" id="KW-0131">Cell cycle</keyword>
<dbReference type="GO" id="GO:0043093">
    <property type="term" value="P:FtsZ-dependent cytokinesis"/>
    <property type="evidence" value="ECO:0007669"/>
    <property type="project" value="UniProtKB-UniRule"/>
</dbReference>
<proteinExistence type="inferred from homology"/>
<dbReference type="SUPFAM" id="SSF56519">
    <property type="entry name" value="Penicillin binding protein dimerisation domain"/>
    <property type="match status" value="1"/>
</dbReference>
<dbReference type="Gene3D" id="3.40.710.10">
    <property type="entry name" value="DD-peptidase/beta-lactamase superfamily"/>
    <property type="match status" value="1"/>
</dbReference>
<keyword evidence="15 16" id="KW-0961">Cell wall biogenesis/degradation</keyword>
<dbReference type="PANTHER" id="PTHR30627">
    <property type="entry name" value="PEPTIDOGLYCAN D,D-TRANSPEPTIDASE"/>
    <property type="match status" value="1"/>
</dbReference>
<dbReference type="InterPro" id="IPR050515">
    <property type="entry name" value="Beta-lactam/transpept"/>
</dbReference>
<evidence type="ECO:0000313" key="20">
    <source>
        <dbReference type="Proteomes" id="UP000275394"/>
    </source>
</evidence>
<dbReference type="InterPro" id="IPR005311">
    <property type="entry name" value="PBP_dimer"/>
</dbReference>
<organism evidence="19 20">
    <name type="scientific">Sinobacterium caligoides</name>
    <dbReference type="NCBI Taxonomy" id="933926"/>
    <lineage>
        <taxon>Bacteria</taxon>
        <taxon>Pseudomonadati</taxon>
        <taxon>Pseudomonadota</taxon>
        <taxon>Gammaproteobacteria</taxon>
        <taxon>Cellvibrionales</taxon>
        <taxon>Spongiibacteraceae</taxon>
        <taxon>Sinobacterium</taxon>
    </lineage>
</organism>
<evidence type="ECO:0000256" key="16">
    <source>
        <dbReference type="HAMAP-Rule" id="MF_02080"/>
    </source>
</evidence>
<evidence type="ECO:0000256" key="4">
    <source>
        <dbReference type="ARBA" id="ARBA00022618"/>
    </source>
</evidence>
<dbReference type="EC" id="3.4.16.4" evidence="16"/>
<comment type="similarity">
    <text evidence="16">Belongs to the transpeptidase family. FtsI subfamily.</text>
</comment>
<feature type="domain" description="Penicillin-binding protein transpeptidase" evidence="17">
    <location>
        <begin position="235"/>
        <end position="531"/>
    </location>
</feature>
<gene>
    <name evidence="16" type="primary">ftsI</name>
    <name evidence="19" type="ORF">EDC56_3930</name>
</gene>
<dbReference type="EMBL" id="RKHR01000011">
    <property type="protein sequence ID" value="ROR94787.1"/>
    <property type="molecule type" value="Genomic_DNA"/>
</dbReference>
<keyword evidence="20" id="KW-1185">Reference proteome</keyword>
<keyword evidence="9 16" id="KW-0133">Cell shape</keyword>
<evidence type="ECO:0000256" key="13">
    <source>
        <dbReference type="ARBA" id="ARBA00023210"/>
    </source>
</evidence>
<dbReference type="GO" id="GO:0008658">
    <property type="term" value="F:penicillin binding"/>
    <property type="evidence" value="ECO:0007669"/>
    <property type="project" value="InterPro"/>
</dbReference>
<dbReference type="GO" id="GO:0005886">
    <property type="term" value="C:plasma membrane"/>
    <property type="evidence" value="ECO:0007669"/>
    <property type="project" value="UniProtKB-UniRule"/>
</dbReference>
<keyword evidence="6 16" id="KW-0645">Protease</keyword>
<evidence type="ECO:0000259" key="18">
    <source>
        <dbReference type="Pfam" id="PF03717"/>
    </source>
</evidence>
<keyword evidence="11 16" id="KW-1133">Transmembrane helix</keyword>
<dbReference type="Gene3D" id="3.30.450.330">
    <property type="match status" value="1"/>
</dbReference>
<keyword evidence="5 16" id="KW-0121">Carboxypeptidase</keyword>
<dbReference type="SUPFAM" id="SSF56601">
    <property type="entry name" value="beta-lactamase/transpeptidase-like"/>
    <property type="match status" value="1"/>
</dbReference>
<dbReference type="GO" id="GO:0008955">
    <property type="term" value="F:peptidoglycan glycosyltransferase activity"/>
    <property type="evidence" value="ECO:0007669"/>
    <property type="project" value="InterPro"/>
</dbReference>
<keyword evidence="13 16" id="KW-0717">Septation</keyword>
<comment type="catalytic activity">
    <reaction evidence="16">
        <text>Preferential cleavage: (Ac)2-L-Lys-D-Ala-|-D-Ala. Also transpeptidation of peptidyl-alanyl moieties that are N-acyl substituents of D-alanine.</text>
        <dbReference type="EC" id="3.4.16.4"/>
    </reaction>
</comment>
<evidence type="ECO:0000256" key="12">
    <source>
        <dbReference type="ARBA" id="ARBA00023136"/>
    </source>
</evidence>
<keyword evidence="10 16" id="KW-0573">Peptidoglycan synthesis</keyword>
<evidence type="ECO:0000256" key="2">
    <source>
        <dbReference type="ARBA" id="ARBA00022475"/>
    </source>
</evidence>
<dbReference type="AlphaFoldDB" id="A0A3N2D4R4"/>
<dbReference type="Gene3D" id="3.90.1310.10">
    <property type="entry name" value="Penicillin-binding protein 2a (Domain 2)"/>
    <property type="match status" value="1"/>
</dbReference>
<dbReference type="Pfam" id="PF03717">
    <property type="entry name" value="PBP_dimer"/>
    <property type="match status" value="1"/>
</dbReference>
<comment type="subcellular location">
    <subcellularLocation>
        <location evidence="1">Membrane</location>
    </subcellularLocation>
</comment>
<evidence type="ECO:0000256" key="6">
    <source>
        <dbReference type="ARBA" id="ARBA00022670"/>
    </source>
</evidence>
<comment type="caution">
    <text evidence="19">The sequence shown here is derived from an EMBL/GenBank/DDBJ whole genome shotgun (WGS) entry which is preliminary data.</text>
</comment>